<comment type="caution">
    <text evidence="1">The sequence shown here is derived from an EMBL/GenBank/DDBJ whole genome shotgun (WGS) entry which is preliminary data.</text>
</comment>
<evidence type="ECO:0000313" key="2">
    <source>
        <dbReference type="Proteomes" id="UP001139157"/>
    </source>
</evidence>
<organism evidence="1 2">
    <name type="scientific">Nocardia pulmonis</name>
    <dbReference type="NCBI Taxonomy" id="2951408"/>
    <lineage>
        <taxon>Bacteria</taxon>
        <taxon>Bacillati</taxon>
        <taxon>Actinomycetota</taxon>
        <taxon>Actinomycetes</taxon>
        <taxon>Mycobacteriales</taxon>
        <taxon>Nocardiaceae</taxon>
        <taxon>Nocardia</taxon>
    </lineage>
</organism>
<sequence>MTEPVAAHDFRLVRGGLYRNPLGAELRVVAPVREFAARNRLRWGPVVFGHTTFGDIWVVESSHELFGITRHLATGEGLLSCGYCLVSAPTESETNE</sequence>
<proteinExistence type="predicted"/>
<dbReference type="RefSeq" id="WP_251917360.1">
    <property type="nucleotide sequence ID" value="NZ_JAMRXG010000018.1"/>
</dbReference>
<name>A0A9X2EBP2_9NOCA</name>
<accession>A0A9X2EBP2</accession>
<keyword evidence="2" id="KW-1185">Reference proteome</keyword>
<dbReference type="Proteomes" id="UP001139157">
    <property type="component" value="Unassembled WGS sequence"/>
</dbReference>
<protein>
    <submittedName>
        <fullName evidence="1">Uncharacterized protein</fullName>
    </submittedName>
</protein>
<dbReference type="AlphaFoldDB" id="A0A9X2EBP2"/>
<reference evidence="1" key="1">
    <citation type="submission" date="2022-06" db="EMBL/GenBank/DDBJ databases">
        <title>Novel species in genus nocardia.</title>
        <authorList>
            <person name="Li F."/>
        </authorList>
    </citation>
    <scope>NUCLEOTIDE SEQUENCE</scope>
    <source>
        <strain evidence="1">CDC141</strain>
    </source>
</reference>
<gene>
    <name evidence="1" type="ORF">NDR86_30875</name>
</gene>
<dbReference type="EMBL" id="JAMRXG010000018">
    <property type="protein sequence ID" value="MCM6777897.1"/>
    <property type="molecule type" value="Genomic_DNA"/>
</dbReference>
<evidence type="ECO:0000313" key="1">
    <source>
        <dbReference type="EMBL" id="MCM6777897.1"/>
    </source>
</evidence>